<comment type="caution">
    <text evidence="11">Lacks conserved residue(s) required for the propagation of feature annotation.</text>
</comment>
<evidence type="ECO:0000256" key="3">
    <source>
        <dbReference type="ARBA" id="ARBA00022723"/>
    </source>
</evidence>
<dbReference type="GO" id="GO:0009408">
    <property type="term" value="P:response to heat"/>
    <property type="evidence" value="ECO:0007669"/>
    <property type="project" value="InterPro"/>
</dbReference>
<dbReference type="Pfam" id="PF00226">
    <property type="entry name" value="DnaJ"/>
    <property type="match status" value="1"/>
</dbReference>
<feature type="binding site" evidence="11">
    <location>
        <position position="191"/>
    </location>
    <ligand>
        <name>Zn(2+)</name>
        <dbReference type="ChEBI" id="CHEBI:29105"/>
        <label>1</label>
    </ligand>
</feature>
<dbReference type="EMBL" id="JACIFD010000005">
    <property type="protein sequence ID" value="MBB4071340.1"/>
    <property type="molecule type" value="Genomic_DNA"/>
</dbReference>
<keyword evidence="7 11" id="KW-0346">Stress response</keyword>
<keyword evidence="2 11" id="KW-0235">DNA replication</keyword>
<dbReference type="NCBIfam" id="NF008035">
    <property type="entry name" value="PRK10767.1"/>
    <property type="match status" value="1"/>
</dbReference>
<dbReference type="PROSITE" id="PS50076">
    <property type="entry name" value="DNAJ_2"/>
    <property type="match status" value="1"/>
</dbReference>
<dbReference type="SMART" id="SM00271">
    <property type="entry name" value="DnaJ"/>
    <property type="match status" value="1"/>
</dbReference>
<dbReference type="GO" id="GO:0005737">
    <property type="term" value="C:cytoplasm"/>
    <property type="evidence" value="ECO:0007669"/>
    <property type="project" value="UniProtKB-SubCell"/>
</dbReference>
<feature type="domain" description="CR-type" evidence="14">
    <location>
        <begin position="121"/>
        <end position="203"/>
    </location>
</feature>
<feature type="binding site" evidence="11">
    <location>
        <position position="194"/>
    </location>
    <ligand>
        <name>Zn(2+)</name>
        <dbReference type="ChEBI" id="CHEBI:29105"/>
        <label>1</label>
    </ligand>
</feature>
<dbReference type="Gene3D" id="2.60.260.20">
    <property type="entry name" value="Urease metallochaperone UreE, N-terminal domain"/>
    <property type="match status" value="2"/>
</dbReference>
<keyword evidence="3 11" id="KW-0479">Metal-binding</keyword>
<feature type="binding site" evidence="11">
    <location>
        <position position="180"/>
    </location>
    <ligand>
        <name>Zn(2+)</name>
        <dbReference type="ChEBI" id="CHEBI:29105"/>
        <label>2</label>
    </ligand>
</feature>
<dbReference type="PRINTS" id="PR00625">
    <property type="entry name" value="JDOMAIN"/>
</dbReference>
<dbReference type="HAMAP" id="MF_01152">
    <property type="entry name" value="DnaJ"/>
    <property type="match status" value="1"/>
</dbReference>
<comment type="domain">
    <text evidence="11">The J domain is necessary and sufficient to stimulate DnaK ATPase activity. Zinc center 1 plays an important role in the autonomous, DnaK-independent chaperone activity of DnaJ. Zinc center 2 is essential for interaction with DnaK and for DnaJ activity.</text>
</comment>
<keyword evidence="8 11" id="KW-0143">Chaperone</keyword>
<evidence type="ECO:0000256" key="10">
    <source>
        <dbReference type="ARBA" id="ARBA00067609"/>
    </source>
</evidence>
<dbReference type="Gene3D" id="1.10.287.110">
    <property type="entry name" value="DnaJ domain"/>
    <property type="match status" value="1"/>
</dbReference>
<evidence type="ECO:0000256" key="2">
    <source>
        <dbReference type="ARBA" id="ARBA00022705"/>
    </source>
</evidence>
<dbReference type="InterPro" id="IPR002939">
    <property type="entry name" value="DnaJ_C"/>
</dbReference>
<evidence type="ECO:0000256" key="7">
    <source>
        <dbReference type="ARBA" id="ARBA00023016"/>
    </source>
</evidence>
<dbReference type="GO" id="GO:0006260">
    <property type="term" value="P:DNA replication"/>
    <property type="evidence" value="ECO:0007669"/>
    <property type="project" value="UniProtKB-KW"/>
</dbReference>
<dbReference type="GO" id="GO:0051082">
    <property type="term" value="F:unfolded protein binding"/>
    <property type="evidence" value="ECO:0007669"/>
    <property type="project" value="UniProtKB-UniRule"/>
</dbReference>
<dbReference type="PANTHER" id="PTHR43096">
    <property type="entry name" value="DNAJ HOMOLOG 1, MITOCHONDRIAL-RELATED"/>
    <property type="match status" value="1"/>
</dbReference>
<feature type="binding site" evidence="11">
    <location>
        <position position="154"/>
    </location>
    <ligand>
        <name>Zn(2+)</name>
        <dbReference type="ChEBI" id="CHEBI:29105"/>
        <label>2</label>
    </ligand>
</feature>
<dbReference type="AlphaFoldDB" id="A0A840DF74"/>
<feature type="zinc finger region" description="CR-type" evidence="12">
    <location>
        <begin position="121"/>
        <end position="203"/>
    </location>
</feature>
<feature type="binding site" evidence="11">
    <location>
        <position position="137"/>
    </location>
    <ligand>
        <name>Zn(2+)</name>
        <dbReference type="ChEBI" id="CHEBI:29105"/>
        <label>1</label>
    </ligand>
</feature>
<dbReference type="CDD" id="cd06257">
    <property type="entry name" value="DnaJ"/>
    <property type="match status" value="1"/>
</dbReference>
<evidence type="ECO:0000256" key="6">
    <source>
        <dbReference type="ARBA" id="ARBA00022833"/>
    </source>
</evidence>
<dbReference type="FunFam" id="2.60.260.20:FF:000005">
    <property type="entry name" value="Chaperone protein dnaJ 1, mitochondrial"/>
    <property type="match status" value="1"/>
</dbReference>
<dbReference type="GO" id="GO:0042026">
    <property type="term" value="P:protein refolding"/>
    <property type="evidence" value="ECO:0007669"/>
    <property type="project" value="TreeGrafter"/>
</dbReference>
<evidence type="ECO:0000259" key="14">
    <source>
        <dbReference type="PROSITE" id="PS51188"/>
    </source>
</evidence>
<feature type="binding site" evidence="11">
    <location>
        <position position="134"/>
    </location>
    <ligand>
        <name>Zn(2+)</name>
        <dbReference type="ChEBI" id="CHEBI:29105"/>
        <label>1</label>
    </ligand>
</feature>
<evidence type="ECO:0000259" key="13">
    <source>
        <dbReference type="PROSITE" id="PS50076"/>
    </source>
</evidence>
<comment type="similarity">
    <text evidence="9 11">Belongs to the DnaJ family.</text>
</comment>
<dbReference type="CDD" id="cd10747">
    <property type="entry name" value="DnaJ_C"/>
    <property type="match status" value="1"/>
</dbReference>
<dbReference type="CDD" id="cd10719">
    <property type="entry name" value="DnaJ_zf"/>
    <property type="match status" value="1"/>
</dbReference>
<dbReference type="GO" id="GO:0005524">
    <property type="term" value="F:ATP binding"/>
    <property type="evidence" value="ECO:0007669"/>
    <property type="project" value="InterPro"/>
</dbReference>
<dbReference type="RefSeq" id="WP_183304439.1">
    <property type="nucleotide sequence ID" value="NZ_JACIFD010000005.1"/>
</dbReference>
<evidence type="ECO:0000256" key="4">
    <source>
        <dbReference type="ARBA" id="ARBA00022737"/>
    </source>
</evidence>
<name>A0A840DF74_9MICO</name>
<evidence type="ECO:0000256" key="5">
    <source>
        <dbReference type="ARBA" id="ARBA00022771"/>
    </source>
</evidence>
<dbReference type="InterPro" id="IPR036410">
    <property type="entry name" value="HSP_DnaJ_Cys-rich_dom_sf"/>
</dbReference>
<dbReference type="InterPro" id="IPR036869">
    <property type="entry name" value="J_dom_sf"/>
</dbReference>
<reference evidence="15" key="1">
    <citation type="submission" date="2020-08" db="EMBL/GenBank/DDBJ databases">
        <title>Sequencing the genomes of 1000 actinobacteria strains.</title>
        <authorList>
            <person name="Klenk H.-P."/>
        </authorList>
    </citation>
    <scope>NUCLEOTIDE SEQUENCE [LARGE SCALE GENOMIC DNA]</scope>
    <source>
        <strain evidence="15">DSM 27064</strain>
    </source>
</reference>
<proteinExistence type="inferred from homology"/>
<dbReference type="FunFam" id="2.10.230.10:FF:000002">
    <property type="entry name" value="Molecular chaperone DnaJ"/>
    <property type="match status" value="1"/>
</dbReference>
<keyword evidence="5 11" id="KW-0863">Zinc-finger</keyword>
<evidence type="ECO:0000256" key="12">
    <source>
        <dbReference type="PROSITE-ProRule" id="PRU00546"/>
    </source>
</evidence>
<feature type="domain" description="J" evidence="13">
    <location>
        <begin position="3"/>
        <end position="67"/>
    </location>
</feature>
<protein>
    <recommendedName>
        <fullName evidence="10 11">Chaperone protein DnaJ</fullName>
    </recommendedName>
</protein>
<dbReference type="Pfam" id="PF01556">
    <property type="entry name" value="DnaJ_C"/>
    <property type="match status" value="1"/>
</dbReference>
<dbReference type="InterPro" id="IPR008971">
    <property type="entry name" value="HSP40/DnaJ_pept-bd"/>
</dbReference>
<keyword evidence="1 11" id="KW-0963">Cytoplasm</keyword>
<dbReference type="SUPFAM" id="SSF57938">
    <property type="entry name" value="DnaJ/Hsp40 cysteine-rich domain"/>
    <property type="match status" value="1"/>
</dbReference>
<comment type="cofactor">
    <cofactor evidence="11">
        <name>Zn(2+)</name>
        <dbReference type="ChEBI" id="CHEBI:29105"/>
    </cofactor>
    <text evidence="11">Binds 2 Zn(2+) ions per monomer.</text>
</comment>
<keyword evidence="6 11" id="KW-0862">Zinc</keyword>
<dbReference type="InterPro" id="IPR018253">
    <property type="entry name" value="DnaJ_domain_CS"/>
</dbReference>
<dbReference type="PANTHER" id="PTHR43096:SF48">
    <property type="entry name" value="CHAPERONE PROTEIN DNAJ"/>
    <property type="match status" value="1"/>
</dbReference>
<dbReference type="GO" id="GO:0031072">
    <property type="term" value="F:heat shock protein binding"/>
    <property type="evidence" value="ECO:0007669"/>
    <property type="project" value="InterPro"/>
</dbReference>
<organism evidence="15 16">
    <name type="scientific">Canibacter oris</name>
    <dbReference type="NCBI Taxonomy" id="1365628"/>
    <lineage>
        <taxon>Bacteria</taxon>
        <taxon>Bacillati</taxon>
        <taxon>Actinomycetota</taxon>
        <taxon>Actinomycetes</taxon>
        <taxon>Micrococcales</taxon>
        <taxon>Microbacteriaceae</taxon>
        <taxon>Canibacter</taxon>
    </lineage>
</organism>
<evidence type="ECO:0000256" key="8">
    <source>
        <dbReference type="ARBA" id="ARBA00023186"/>
    </source>
</evidence>
<dbReference type="Pfam" id="PF00684">
    <property type="entry name" value="DnaJ_CXXCXGXG"/>
    <property type="match status" value="1"/>
</dbReference>
<dbReference type="PROSITE" id="PS51188">
    <property type="entry name" value="ZF_CR"/>
    <property type="match status" value="1"/>
</dbReference>
<keyword evidence="4 11" id="KW-0677">Repeat</keyword>
<evidence type="ECO:0000256" key="1">
    <source>
        <dbReference type="ARBA" id="ARBA00022490"/>
    </source>
</evidence>
<dbReference type="InterPro" id="IPR012724">
    <property type="entry name" value="DnaJ"/>
</dbReference>
<dbReference type="Gene3D" id="2.10.230.10">
    <property type="entry name" value="Heat shock protein DnaJ, cysteine-rich domain"/>
    <property type="match status" value="1"/>
</dbReference>
<dbReference type="SUPFAM" id="SSF49493">
    <property type="entry name" value="HSP40/DnaJ peptide-binding domain"/>
    <property type="match status" value="2"/>
</dbReference>
<feature type="binding site" evidence="11">
    <location>
        <position position="151"/>
    </location>
    <ligand>
        <name>Zn(2+)</name>
        <dbReference type="ChEBI" id="CHEBI:29105"/>
        <label>2</label>
    </ligand>
</feature>
<sequence>MADHYETLGVSRDASEQEIKKAYRKLAMQLHPDRNPSPEAAEKFKEVTHAYDVLSDPEQRRMYDMGGDGAMPGFGDLGDFLGNMFGGFGGFGGAGKPRSRVQRGEDALIHLEVELADIIFGAKREVSINTAAVCPTCNGSCCAPGTQPRTCDMCQGSGHVRREVRSILGTVVTNHPCSACQSYGTVIDNPCHDCGGKGRVRERRTIEVEVPSGIEDGMRLQMRGAGEVGLGAGPSGDLFVEFAVKHDKLFSRDGKDLLATVEVTMTDAVFGCATTLPGLDGDVALEIPEGTQAGDVITVRGRGITELQGERRGDLRIAVQVVTPTNLSRKQRELLEQFATEVGNVPPRFGQFKQSFFDKLRNKFFGA</sequence>
<dbReference type="InterPro" id="IPR001305">
    <property type="entry name" value="HSP_DnaJ_Cys-rich_dom"/>
</dbReference>
<accession>A0A840DF74</accession>
<evidence type="ECO:0000256" key="9">
    <source>
        <dbReference type="ARBA" id="ARBA00061004"/>
    </source>
</evidence>
<gene>
    <name evidence="11" type="primary">dnaJ</name>
    <name evidence="15" type="ORF">F5897_000637</name>
</gene>
<dbReference type="PROSITE" id="PS00636">
    <property type="entry name" value="DNAJ_1"/>
    <property type="match status" value="1"/>
</dbReference>
<dbReference type="SUPFAM" id="SSF46565">
    <property type="entry name" value="Chaperone J-domain"/>
    <property type="match status" value="1"/>
</dbReference>
<keyword evidence="16" id="KW-1185">Reference proteome</keyword>
<evidence type="ECO:0000313" key="16">
    <source>
        <dbReference type="Proteomes" id="UP000571183"/>
    </source>
</evidence>
<dbReference type="InterPro" id="IPR001623">
    <property type="entry name" value="DnaJ_domain"/>
</dbReference>
<comment type="subcellular location">
    <subcellularLocation>
        <location evidence="11">Cytoplasm</location>
    </subcellularLocation>
</comment>
<comment type="caution">
    <text evidence="15">The sequence shown here is derived from an EMBL/GenBank/DDBJ whole genome shotgun (WGS) entry which is preliminary data.</text>
</comment>
<dbReference type="GO" id="GO:0008270">
    <property type="term" value="F:zinc ion binding"/>
    <property type="evidence" value="ECO:0007669"/>
    <property type="project" value="UniProtKB-UniRule"/>
</dbReference>
<dbReference type="Proteomes" id="UP000571183">
    <property type="component" value="Unassembled WGS sequence"/>
</dbReference>
<feature type="binding site" evidence="11">
    <location>
        <position position="177"/>
    </location>
    <ligand>
        <name>Zn(2+)</name>
        <dbReference type="ChEBI" id="CHEBI:29105"/>
        <label>2</label>
    </ligand>
</feature>
<evidence type="ECO:0000313" key="15">
    <source>
        <dbReference type="EMBL" id="MBB4071340.1"/>
    </source>
</evidence>
<comment type="function">
    <text evidence="11">Participates actively in the response to hyperosmotic and heat shock by preventing the aggregation of stress-denatured proteins and by disaggregating proteins, also in an autonomous, DnaK-independent fashion. Unfolded proteins bind initially to DnaJ; upon interaction with the DnaJ-bound protein, DnaK hydrolyzes its bound ATP, resulting in the formation of a stable complex. GrpE releases ADP from DnaK; ATP binding to DnaK triggers the release of the substrate protein, thus completing the reaction cycle. Several rounds of ATP-dependent interactions between DnaJ, DnaK and GrpE are required for fully efficient folding. Also involved, together with DnaK and GrpE, in the DNA replication of plasmids through activation of initiation proteins.</text>
</comment>
<comment type="subunit">
    <text evidence="11">Homodimer.</text>
</comment>
<evidence type="ECO:0000256" key="11">
    <source>
        <dbReference type="HAMAP-Rule" id="MF_01152"/>
    </source>
</evidence>